<evidence type="ECO:0000313" key="1">
    <source>
        <dbReference type="EMBL" id="CQR72617.1"/>
    </source>
</evidence>
<dbReference type="AlphaFoldDB" id="A0A0U1KYX5"/>
<dbReference type="Proteomes" id="UP000049855">
    <property type="component" value="Unassembled WGS sequence"/>
</dbReference>
<protein>
    <submittedName>
        <fullName evidence="1">VrlQ</fullName>
    </submittedName>
</protein>
<keyword evidence="2" id="KW-1185">Reference proteome</keyword>
<reference evidence="2" key="1">
    <citation type="submission" date="2015-03" db="EMBL/GenBank/DDBJ databases">
        <authorList>
            <person name="Nijsse Bart"/>
        </authorList>
    </citation>
    <scope>NUCLEOTIDE SEQUENCE [LARGE SCALE GENOMIC DNA]</scope>
</reference>
<name>A0A0U1KYX5_9FIRM</name>
<sequence>MGVTRYTQIGLDRLIRLEWLDKTADLVLAGNSAQDIKVRLQEDLQASFVSANTEVRGSIDKTITILMKVWLNVPADLKLLQVDGIDLLKNIPRQDHLAIHWGMLMAGYPFWASVATQTGRLLKLQGAVVAAHVQRRVREHYGERETVARRVRYVLRSFLDWGVLKETEERGVYDTGLSSHLDEPRLIEWLIRASLHAKESGSASLKDLINSPSLFPFYLAPIQAERISAETAEIDILRHGLDDDLIVLKKRRI</sequence>
<evidence type="ECO:0000313" key="2">
    <source>
        <dbReference type="Proteomes" id="UP000049855"/>
    </source>
</evidence>
<dbReference type="EMBL" id="CTRP01000010">
    <property type="protein sequence ID" value="CQR72617.1"/>
    <property type="molecule type" value="Genomic_DNA"/>
</dbReference>
<accession>A0A0U1KYX5</accession>
<dbReference type="RefSeq" id="WP_021167327.1">
    <property type="nucleotide sequence ID" value="NZ_CTRP01000010.1"/>
</dbReference>
<proteinExistence type="predicted"/>
<organism evidence="1 2">
    <name type="scientific">Sporomusa ovata</name>
    <dbReference type="NCBI Taxonomy" id="2378"/>
    <lineage>
        <taxon>Bacteria</taxon>
        <taxon>Bacillati</taxon>
        <taxon>Bacillota</taxon>
        <taxon>Negativicutes</taxon>
        <taxon>Selenomonadales</taxon>
        <taxon>Sporomusaceae</taxon>
        <taxon>Sporomusa</taxon>
    </lineage>
</organism>
<gene>
    <name evidence="1" type="ORF">SpAn4DRAFT_3077</name>
</gene>